<comment type="caution">
    <text evidence="1">The sequence shown here is derived from an EMBL/GenBank/DDBJ whole genome shotgun (WGS) entry which is preliminary data.</text>
</comment>
<dbReference type="InParanoid" id="A0A2P5F4N3"/>
<name>A0A2P5F4N3_TREOI</name>
<protein>
    <submittedName>
        <fullName evidence="1">Uncharacterized protein</fullName>
    </submittedName>
</protein>
<evidence type="ECO:0000313" key="1">
    <source>
        <dbReference type="EMBL" id="PON92747.1"/>
    </source>
</evidence>
<evidence type="ECO:0000313" key="2">
    <source>
        <dbReference type="Proteomes" id="UP000237000"/>
    </source>
</evidence>
<organism evidence="1 2">
    <name type="scientific">Trema orientale</name>
    <name type="common">Charcoal tree</name>
    <name type="synonym">Celtis orientalis</name>
    <dbReference type="NCBI Taxonomy" id="63057"/>
    <lineage>
        <taxon>Eukaryota</taxon>
        <taxon>Viridiplantae</taxon>
        <taxon>Streptophyta</taxon>
        <taxon>Embryophyta</taxon>
        <taxon>Tracheophyta</taxon>
        <taxon>Spermatophyta</taxon>
        <taxon>Magnoliopsida</taxon>
        <taxon>eudicotyledons</taxon>
        <taxon>Gunneridae</taxon>
        <taxon>Pentapetalae</taxon>
        <taxon>rosids</taxon>
        <taxon>fabids</taxon>
        <taxon>Rosales</taxon>
        <taxon>Cannabaceae</taxon>
        <taxon>Trema</taxon>
    </lineage>
</organism>
<dbReference type="Proteomes" id="UP000237000">
    <property type="component" value="Unassembled WGS sequence"/>
</dbReference>
<gene>
    <name evidence="1" type="ORF">TorRG33x02_113450</name>
</gene>
<keyword evidence="2" id="KW-1185">Reference proteome</keyword>
<dbReference type="EMBL" id="JXTC01000062">
    <property type="protein sequence ID" value="PON92747.1"/>
    <property type="molecule type" value="Genomic_DNA"/>
</dbReference>
<dbReference type="AlphaFoldDB" id="A0A2P5F4N3"/>
<proteinExistence type="predicted"/>
<reference evidence="2" key="1">
    <citation type="submission" date="2016-06" db="EMBL/GenBank/DDBJ databases">
        <title>Parallel loss of symbiosis genes in relatives of nitrogen-fixing non-legume Parasponia.</title>
        <authorList>
            <person name="Van Velzen R."/>
            <person name="Holmer R."/>
            <person name="Bu F."/>
            <person name="Rutten L."/>
            <person name="Van Zeijl A."/>
            <person name="Liu W."/>
            <person name="Santuari L."/>
            <person name="Cao Q."/>
            <person name="Sharma T."/>
            <person name="Shen D."/>
            <person name="Roswanjaya Y."/>
            <person name="Wardhani T."/>
            <person name="Kalhor M.S."/>
            <person name="Jansen J."/>
            <person name="Van den Hoogen J."/>
            <person name="Gungor B."/>
            <person name="Hartog M."/>
            <person name="Hontelez J."/>
            <person name="Verver J."/>
            <person name="Yang W.-C."/>
            <person name="Schijlen E."/>
            <person name="Repin R."/>
            <person name="Schilthuizen M."/>
            <person name="Schranz E."/>
            <person name="Heidstra R."/>
            <person name="Miyata K."/>
            <person name="Fedorova E."/>
            <person name="Kohlen W."/>
            <person name="Bisseling T."/>
            <person name="Smit S."/>
            <person name="Geurts R."/>
        </authorList>
    </citation>
    <scope>NUCLEOTIDE SEQUENCE [LARGE SCALE GENOMIC DNA]</scope>
    <source>
        <strain evidence="2">cv. RG33-2</strain>
    </source>
</reference>
<sequence>MGRAHNLSLHLHWAKPAHQFLNAKGLDHQSQGLVVTTNAVGRSAVAHAKYQYSYYQLEQPHVDILLP</sequence>
<accession>A0A2P5F4N3</accession>